<dbReference type="PANTHER" id="PTHR36513">
    <property type="entry name" value="ABC TRANSMEMBRANE TYPE-1 DOMAIN-CONTAINING PROTEIN"/>
    <property type="match status" value="1"/>
</dbReference>
<dbReference type="EMBL" id="NAFL01000236">
    <property type="protein sequence ID" value="OSJ33998.1"/>
    <property type="molecule type" value="Genomic_DNA"/>
</dbReference>
<dbReference type="Proteomes" id="UP000193335">
    <property type="component" value="Unassembled WGS sequence"/>
</dbReference>
<evidence type="ECO:0000313" key="1">
    <source>
        <dbReference type="EMBL" id="APG07902.1"/>
    </source>
</evidence>
<proteinExistence type="predicted"/>
<dbReference type="InterPro" id="IPR010297">
    <property type="entry name" value="DUF900_hydrolase"/>
</dbReference>
<dbReference type="EMBL" id="CP017637">
    <property type="protein sequence ID" value="APG07902.1"/>
    <property type="molecule type" value="Genomic_DNA"/>
</dbReference>
<dbReference type="PIRSF" id="PIRSF033909">
    <property type="entry name" value="UCP033909"/>
    <property type="match status" value="1"/>
</dbReference>
<dbReference type="InterPro" id="IPR014586">
    <property type="entry name" value="UCP033909"/>
</dbReference>
<accession>A0A1L3F3T4</accession>
<reference evidence="2 4" key="2">
    <citation type="submission" date="2017-03" db="EMBL/GenBank/DDBJ databases">
        <title>Whole genome sequences of fourteen strains of Bradyrhizobium canariense and one strain of Bradyrhizobium japonicum isolated from Lupinus (Papilionoideae: Genisteae) species in Algeria.</title>
        <authorList>
            <person name="Crovadore J."/>
            <person name="Chekireb D."/>
            <person name="Brachmann A."/>
            <person name="Chablais R."/>
            <person name="Cochard B."/>
            <person name="Lefort F."/>
        </authorList>
    </citation>
    <scope>NUCLEOTIDE SEQUENCE [LARGE SCALE GENOMIC DNA]</scope>
    <source>
        <strain evidence="2 4">UBMA197</strain>
    </source>
</reference>
<dbReference type="SUPFAM" id="SSF53474">
    <property type="entry name" value="alpha/beta-Hydrolases"/>
    <property type="match status" value="1"/>
</dbReference>
<dbReference type="PANTHER" id="PTHR36513:SF1">
    <property type="entry name" value="TRANSMEMBRANE PROTEIN"/>
    <property type="match status" value="1"/>
</dbReference>
<gene>
    <name evidence="1" type="ORF">BKD09_06110</name>
    <name evidence="2" type="ORF">BSZ19_13605</name>
</gene>
<evidence type="ECO:0000313" key="4">
    <source>
        <dbReference type="Proteomes" id="UP000193335"/>
    </source>
</evidence>
<sequence>MLPVVRTSRISAPAVLLALSIAAVLGGCAGRPSQGVLVPTAQVAPGNTNVPIYVVTNRKRSDVDPGEMFSGDRSDELSFAEVTVSIPPDAARKIGEVQWPASLPGDPQRDFTTVSADYLDKTHFAASVAAAMKQSGRNKVLVFVHGFNNRFDDAVYRFAQIVHDSKVPVVPVLFTWPSRGELRLRAYTYDRESANFSRDALDNLLSTLDASPAVGEVYLLAHSMGNWIALEALRTRAIRAPAVASKRSKLKNVMLVAPDVDVDVFRSQLNRMSGARPPISLFVSRDDGALSLSKTIWGDVARLGDIDPTQEPYRTELARDRIDVYDLTKLAVAGDDAHDRAFEQVGPVVAMIRQRMAQGQALGEQKAAAGPLARLAE</sequence>
<dbReference type="Proteomes" id="UP000181962">
    <property type="component" value="Chromosome"/>
</dbReference>
<dbReference type="InterPro" id="IPR029058">
    <property type="entry name" value="AB_hydrolase_fold"/>
</dbReference>
<reference evidence="1 3" key="1">
    <citation type="submission" date="2016-11" db="EMBL/GenBank/DDBJ databases">
        <title>Complete Genome Sequence of Bradyrhizobium sp. strain J5, an isolated from soybean nodule in Hokkaido.</title>
        <authorList>
            <person name="Kanehara K."/>
        </authorList>
    </citation>
    <scope>NUCLEOTIDE SEQUENCE [LARGE SCALE GENOMIC DNA]</scope>
    <source>
        <strain evidence="1 3">J5</strain>
    </source>
</reference>
<dbReference type="AlphaFoldDB" id="A0A1L3F3T4"/>
<dbReference type="Gene3D" id="3.40.50.1820">
    <property type="entry name" value="alpha/beta hydrolase"/>
    <property type="match status" value="1"/>
</dbReference>
<evidence type="ECO:0000313" key="2">
    <source>
        <dbReference type="EMBL" id="OSJ33998.1"/>
    </source>
</evidence>
<name>A0A1L3F3T4_BRAJP</name>
<organism evidence="1 3">
    <name type="scientific">Bradyrhizobium japonicum</name>
    <dbReference type="NCBI Taxonomy" id="375"/>
    <lineage>
        <taxon>Bacteria</taxon>
        <taxon>Pseudomonadati</taxon>
        <taxon>Pseudomonadota</taxon>
        <taxon>Alphaproteobacteria</taxon>
        <taxon>Hyphomicrobiales</taxon>
        <taxon>Nitrobacteraceae</taxon>
        <taxon>Bradyrhizobium</taxon>
    </lineage>
</organism>
<protein>
    <recommendedName>
        <fullName evidence="5">Esterase</fullName>
    </recommendedName>
</protein>
<dbReference type="RefSeq" id="WP_071909205.1">
    <property type="nucleotide sequence ID" value="NZ_JANUDB010000001.1"/>
</dbReference>
<evidence type="ECO:0008006" key="5">
    <source>
        <dbReference type="Google" id="ProtNLM"/>
    </source>
</evidence>
<dbReference type="Pfam" id="PF05990">
    <property type="entry name" value="DUF900"/>
    <property type="match status" value="1"/>
</dbReference>
<dbReference type="PROSITE" id="PS51257">
    <property type="entry name" value="PROKAR_LIPOPROTEIN"/>
    <property type="match status" value="1"/>
</dbReference>
<dbReference type="OrthoDB" id="9797755at2"/>
<evidence type="ECO:0000313" key="3">
    <source>
        <dbReference type="Proteomes" id="UP000181962"/>
    </source>
</evidence>